<accession>A0ABQ2ADB5</accession>
<evidence type="ECO:0000313" key="1">
    <source>
        <dbReference type="EMBL" id="GGH89049.1"/>
    </source>
</evidence>
<evidence type="ECO:0000313" key="2">
    <source>
        <dbReference type="Proteomes" id="UP000655550"/>
    </source>
</evidence>
<protein>
    <submittedName>
        <fullName evidence="1">Uncharacterized protein</fullName>
    </submittedName>
</protein>
<name>A0ABQ2ADB5_9PSED</name>
<reference evidence="2" key="1">
    <citation type="journal article" date="2019" name="Int. J. Syst. Evol. Microbiol.">
        <title>The Global Catalogue of Microorganisms (GCM) 10K type strain sequencing project: providing services to taxonomists for standard genome sequencing and annotation.</title>
        <authorList>
            <consortium name="The Broad Institute Genomics Platform"/>
            <consortium name="The Broad Institute Genome Sequencing Center for Infectious Disease"/>
            <person name="Wu L."/>
            <person name="Ma J."/>
        </authorList>
    </citation>
    <scope>NUCLEOTIDE SEQUENCE [LARGE SCALE GENOMIC DNA]</scope>
    <source>
        <strain evidence="2">CCM 8778</strain>
    </source>
</reference>
<dbReference type="Proteomes" id="UP000655550">
    <property type="component" value="Unassembled WGS sequence"/>
</dbReference>
<comment type="caution">
    <text evidence="1">The sequence shown here is derived from an EMBL/GenBank/DDBJ whole genome shotgun (WGS) entry which is preliminary data.</text>
</comment>
<keyword evidence="2" id="KW-1185">Reference proteome</keyword>
<dbReference type="EMBL" id="BMDE01000001">
    <property type="protein sequence ID" value="GGH89049.1"/>
    <property type="molecule type" value="Genomic_DNA"/>
</dbReference>
<gene>
    <name evidence="1" type="ORF">GCM10007363_03230</name>
</gene>
<organism evidence="1 2">
    <name type="scientific">Pseudomonas fluvialis</name>
    <dbReference type="NCBI Taxonomy" id="1793966"/>
    <lineage>
        <taxon>Bacteria</taxon>
        <taxon>Pseudomonadati</taxon>
        <taxon>Pseudomonadota</taxon>
        <taxon>Gammaproteobacteria</taxon>
        <taxon>Pseudomonadales</taxon>
        <taxon>Pseudomonadaceae</taxon>
        <taxon>Pseudomonas</taxon>
    </lineage>
</organism>
<sequence>MLAFDAQGAATGGIDCLASRQGQRQAKGGQFEQLGHAALSFMNLPSMLVVRPGDAKRHIPAALNKLQKTTTL</sequence>
<proteinExistence type="predicted"/>